<gene>
    <name evidence="1" type="ORF">Vretifemale_1085</name>
</gene>
<sequence length="320" mass="34797">AEEGHPMVVCPSDRRIADFSVQPPTQYCWPQCCCTLALLSQRVPGPPMPAYPPCPPAPHPPQDTGMRDRDTGLVLFTVTCMSCNHRLAITRVSPGKPRFPALRNAFCNAIARPFVGKPSRPRSILLAHRAVPYYEQLKVLFDSMDVEIVCESIHEATQSAANFNTDPLGYNHRDQYFDHRRSAEELKLAPGATRPSDPPIPPPDILSDDDTSTPYRVMLAGAIAGGGRDGDGTGGGSGGSGVVAVPAMPSDDQVRAAMADLLLCKCGGRRRIHVKFSSGLLQRRRLLRGYAVGNGERTTRFWCTVTGTLSWGRKSEGMDV</sequence>
<dbReference type="Proteomes" id="UP000747110">
    <property type="component" value="Unassembled WGS sequence"/>
</dbReference>
<comment type="caution">
    <text evidence="1">The sequence shown here is derived from an EMBL/GenBank/DDBJ whole genome shotgun (WGS) entry which is preliminary data.</text>
</comment>
<evidence type="ECO:0000313" key="2">
    <source>
        <dbReference type="Proteomes" id="UP000747110"/>
    </source>
</evidence>
<organism evidence="1 2">
    <name type="scientific">Volvox reticuliferus</name>
    <dbReference type="NCBI Taxonomy" id="1737510"/>
    <lineage>
        <taxon>Eukaryota</taxon>
        <taxon>Viridiplantae</taxon>
        <taxon>Chlorophyta</taxon>
        <taxon>core chlorophytes</taxon>
        <taxon>Chlorophyceae</taxon>
        <taxon>CS clade</taxon>
        <taxon>Chlamydomonadales</taxon>
        <taxon>Volvocaceae</taxon>
        <taxon>Volvox</taxon>
    </lineage>
</organism>
<evidence type="ECO:0000313" key="1">
    <source>
        <dbReference type="EMBL" id="GIL70272.1"/>
    </source>
</evidence>
<keyword evidence="2" id="KW-1185">Reference proteome</keyword>
<name>A0A8J4BZJ8_9CHLO</name>
<protein>
    <submittedName>
        <fullName evidence="1">Uncharacterized protein</fullName>
    </submittedName>
</protein>
<reference evidence="1" key="1">
    <citation type="journal article" date="2021" name="Proc. Natl. Acad. Sci. U.S.A.">
        <title>Three genomes in the algal genus Volvox reveal the fate of a haploid sex-determining region after a transition to homothallism.</title>
        <authorList>
            <person name="Yamamoto K."/>
            <person name="Hamaji T."/>
            <person name="Kawai-Toyooka H."/>
            <person name="Matsuzaki R."/>
            <person name="Takahashi F."/>
            <person name="Nishimura Y."/>
            <person name="Kawachi M."/>
            <person name="Noguchi H."/>
            <person name="Minakuchi Y."/>
            <person name="Umen J.G."/>
            <person name="Toyoda A."/>
            <person name="Nozaki H."/>
        </authorList>
    </citation>
    <scope>NUCLEOTIDE SEQUENCE</scope>
    <source>
        <strain evidence="1">NIES-3786</strain>
    </source>
</reference>
<accession>A0A8J4BZJ8</accession>
<dbReference type="OrthoDB" id="546691at2759"/>
<dbReference type="EMBL" id="BNCP01000002">
    <property type="protein sequence ID" value="GIL70272.1"/>
    <property type="molecule type" value="Genomic_DNA"/>
</dbReference>
<dbReference type="AlphaFoldDB" id="A0A8J4BZJ8"/>
<proteinExistence type="predicted"/>
<feature type="non-terminal residue" evidence="1">
    <location>
        <position position="320"/>
    </location>
</feature>